<dbReference type="PROSITE" id="PS00061">
    <property type="entry name" value="ADH_SHORT"/>
    <property type="match status" value="1"/>
</dbReference>
<keyword evidence="8 13" id="KW-0472">Membrane</keyword>
<evidence type="ECO:0000256" key="5">
    <source>
        <dbReference type="ARBA" id="ARBA00022989"/>
    </source>
</evidence>
<dbReference type="PANTHER" id="PTHR24322:SF736">
    <property type="entry name" value="RETINOL DEHYDROGENASE 10"/>
    <property type="match status" value="1"/>
</dbReference>
<evidence type="ECO:0000256" key="9">
    <source>
        <dbReference type="ARBA" id="ARBA00059620"/>
    </source>
</evidence>
<dbReference type="InterPro" id="IPR002347">
    <property type="entry name" value="SDR_fam"/>
</dbReference>
<dbReference type="GO" id="GO:0005811">
    <property type="term" value="C:lipid droplet"/>
    <property type="evidence" value="ECO:0007669"/>
    <property type="project" value="TreeGrafter"/>
</dbReference>
<dbReference type="InterPro" id="IPR036291">
    <property type="entry name" value="NAD(P)-bd_dom_sf"/>
</dbReference>
<dbReference type="GO" id="GO:0052650">
    <property type="term" value="F:all-trans-retinol dehydrogenase (NADP+) activity"/>
    <property type="evidence" value="ECO:0007669"/>
    <property type="project" value="UniProtKB-ARBA"/>
</dbReference>
<keyword evidence="4" id="KW-0521">NADP</keyword>
<accession>A0A6M2DYI4</accession>
<evidence type="ECO:0000256" key="7">
    <source>
        <dbReference type="ARBA" id="ARBA00023098"/>
    </source>
</evidence>
<evidence type="ECO:0000256" key="2">
    <source>
        <dbReference type="ARBA" id="ARBA00006484"/>
    </source>
</evidence>
<protein>
    <recommendedName>
        <fullName evidence="10">Short-chain dehydrogenase/reductase 3</fullName>
    </recommendedName>
    <alternativeName>
        <fullName evidence="11">Retinal short-chain dehydrogenase/reductase 1</fullName>
    </alternativeName>
</protein>
<dbReference type="PRINTS" id="PR00080">
    <property type="entry name" value="SDRFAMILY"/>
</dbReference>
<sequence>MQVAAKIFSAISLTLEIIVLILRVFLETGYAIFRKFVPFEERPVVGDIVLITGAGHGIGRELALQYSALGATVVCLDLHKENNEQTVKDIKSNMGKAHAYICDVTNKEQVLEVAKQVQKEVGDVTILINNAGIMPSHAMLDHTTEEIKKIFDINVFAHFHMFEAYLPTMIKNNRGHIVALSSMAGIGGFPNLVPYCGSKFAVRGFMEALHEELREDPRQLKIRLTTVCPYMVDTGLCKVVKIRFPGFMPMVNPKNCASAIIKAQRQGIEEITIPGYLLHLNNFIRLFPIKAGILIKDFFDSGVGSDLHVQ</sequence>
<comment type="function">
    <text evidence="9">Catalyzes the reduction of all-trans-retinal to all-trans-retinol in the presence of NADPH.</text>
</comment>
<name>A0A6M2DYI4_XENCH</name>
<evidence type="ECO:0000256" key="11">
    <source>
        <dbReference type="ARBA" id="ARBA00082544"/>
    </source>
</evidence>
<dbReference type="PRINTS" id="PR00081">
    <property type="entry name" value="GDHRDH"/>
</dbReference>
<proteinExistence type="inferred from homology"/>
<dbReference type="GO" id="GO:0016020">
    <property type="term" value="C:membrane"/>
    <property type="evidence" value="ECO:0007669"/>
    <property type="project" value="UniProtKB-SubCell"/>
</dbReference>
<feature type="transmembrane region" description="Helical" evidence="13">
    <location>
        <begin position="6"/>
        <end position="26"/>
    </location>
</feature>
<dbReference type="Gene3D" id="3.40.50.720">
    <property type="entry name" value="NAD(P)-binding Rossmann-like Domain"/>
    <property type="match status" value="1"/>
</dbReference>
<comment type="subcellular location">
    <subcellularLocation>
        <location evidence="1">Membrane</location>
        <topology evidence="1">Multi-pass membrane protein</topology>
    </subcellularLocation>
</comment>
<dbReference type="PANTHER" id="PTHR24322">
    <property type="entry name" value="PKSB"/>
    <property type="match status" value="1"/>
</dbReference>
<dbReference type="Pfam" id="PF00106">
    <property type="entry name" value="adh_short"/>
    <property type="match status" value="1"/>
</dbReference>
<dbReference type="FunFam" id="3.40.50.720:FF:000131">
    <property type="entry name" value="Short-chain dehydrogenase/reductase 3"/>
    <property type="match status" value="1"/>
</dbReference>
<evidence type="ECO:0000256" key="3">
    <source>
        <dbReference type="ARBA" id="ARBA00022692"/>
    </source>
</evidence>
<evidence type="ECO:0000313" key="14">
    <source>
        <dbReference type="EMBL" id="NOV50750.1"/>
    </source>
</evidence>
<evidence type="ECO:0000256" key="8">
    <source>
        <dbReference type="ARBA" id="ARBA00023136"/>
    </source>
</evidence>
<evidence type="ECO:0000256" key="13">
    <source>
        <dbReference type="SAM" id="Phobius"/>
    </source>
</evidence>
<keyword evidence="5 13" id="KW-1133">Transmembrane helix</keyword>
<evidence type="ECO:0000256" key="12">
    <source>
        <dbReference type="RuleBase" id="RU000363"/>
    </source>
</evidence>
<dbReference type="AlphaFoldDB" id="A0A6M2DYI4"/>
<evidence type="ECO:0000256" key="6">
    <source>
        <dbReference type="ARBA" id="ARBA00023002"/>
    </source>
</evidence>
<dbReference type="InterPro" id="IPR020904">
    <property type="entry name" value="Sc_DH/Rdtase_CS"/>
</dbReference>
<comment type="similarity">
    <text evidence="2 12">Belongs to the short-chain dehydrogenases/reductases (SDR) family.</text>
</comment>
<evidence type="ECO:0000256" key="10">
    <source>
        <dbReference type="ARBA" id="ARBA00068717"/>
    </source>
</evidence>
<keyword evidence="6" id="KW-0560">Oxidoreductase</keyword>
<dbReference type="EMBL" id="GIIL01007024">
    <property type="protein sequence ID" value="NOV50750.1"/>
    <property type="molecule type" value="Transcribed_RNA"/>
</dbReference>
<dbReference type="SUPFAM" id="SSF51735">
    <property type="entry name" value="NAD(P)-binding Rossmann-fold domains"/>
    <property type="match status" value="1"/>
</dbReference>
<keyword evidence="7" id="KW-0443">Lipid metabolism</keyword>
<evidence type="ECO:0000256" key="4">
    <source>
        <dbReference type="ARBA" id="ARBA00022857"/>
    </source>
</evidence>
<organism evidence="14">
    <name type="scientific">Xenopsylla cheopis</name>
    <name type="common">Oriental rat flea</name>
    <name type="synonym">Pulex cheopis</name>
    <dbReference type="NCBI Taxonomy" id="163159"/>
    <lineage>
        <taxon>Eukaryota</taxon>
        <taxon>Metazoa</taxon>
        <taxon>Ecdysozoa</taxon>
        <taxon>Arthropoda</taxon>
        <taxon>Hexapoda</taxon>
        <taxon>Insecta</taxon>
        <taxon>Pterygota</taxon>
        <taxon>Neoptera</taxon>
        <taxon>Endopterygota</taxon>
        <taxon>Siphonaptera</taxon>
        <taxon>Pulicidae</taxon>
        <taxon>Xenopsyllinae</taxon>
        <taxon>Xenopsylla</taxon>
    </lineage>
</organism>
<keyword evidence="3 13" id="KW-0812">Transmembrane</keyword>
<evidence type="ECO:0000256" key="1">
    <source>
        <dbReference type="ARBA" id="ARBA00004141"/>
    </source>
</evidence>
<reference evidence="14" key="1">
    <citation type="submission" date="2020-03" db="EMBL/GenBank/DDBJ databases">
        <title>Transcriptomic Profiling of the Digestive Tract of the Rat Flea, Xenopsylla cheopis, Following Blood Feeding and Infection with Yersinia pestis.</title>
        <authorList>
            <person name="Bland D.M."/>
            <person name="Martens C.A."/>
            <person name="Virtaneva K."/>
            <person name="Kanakabandi K."/>
            <person name="Long D."/>
            <person name="Rosenke R."/>
            <person name="Saturday G.A."/>
            <person name="Hoyt F.H."/>
            <person name="Bruno D.P."/>
            <person name="Ribeiro J.M.C."/>
            <person name="Hinnebusch J."/>
        </authorList>
    </citation>
    <scope>NUCLEOTIDE SEQUENCE</scope>
</reference>
<dbReference type="CDD" id="cd05339">
    <property type="entry name" value="17beta-HSDXI-like_SDR_c"/>
    <property type="match status" value="1"/>
</dbReference>